<dbReference type="Gene3D" id="2.130.10.10">
    <property type="entry name" value="YVTN repeat-like/Quinoprotein amine dehydrogenase"/>
    <property type="match status" value="1"/>
</dbReference>
<dbReference type="Pfam" id="PF00400">
    <property type="entry name" value="WD40"/>
    <property type="match status" value="3"/>
</dbReference>
<organism evidence="7 8">
    <name type="scientific">Oidiodendron maius (strain Zn)</name>
    <dbReference type="NCBI Taxonomy" id="913774"/>
    <lineage>
        <taxon>Eukaryota</taxon>
        <taxon>Fungi</taxon>
        <taxon>Dikarya</taxon>
        <taxon>Ascomycota</taxon>
        <taxon>Pezizomycotina</taxon>
        <taxon>Leotiomycetes</taxon>
        <taxon>Leotiomycetes incertae sedis</taxon>
        <taxon>Myxotrichaceae</taxon>
        <taxon>Oidiodendron</taxon>
    </lineage>
</organism>
<dbReference type="Proteomes" id="UP000054321">
    <property type="component" value="Unassembled WGS sequence"/>
</dbReference>
<protein>
    <submittedName>
        <fullName evidence="7">Uncharacterized protein</fullName>
    </submittedName>
</protein>
<evidence type="ECO:0000256" key="4">
    <source>
        <dbReference type="ARBA" id="ARBA00022980"/>
    </source>
</evidence>
<dbReference type="SUPFAM" id="SSF57829">
    <property type="entry name" value="Zn-binding ribosomal proteins"/>
    <property type="match status" value="1"/>
</dbReference>
<dbReference type="PANTHER" id="PTHR44090:SF1">
    <property type="entry name" value="SUPERKILLER COMPLEX PROTEIN 8"/>
    <property type="match status" value="1"/>
</dbReference>
<evidence type="ECO:0000256" key="6">
    <source>
        <dbReference type="PROSITE-ProRule" id="PRU00221"/>
    </source>
</evidence>
<dbReference type="SMART" id="SM00320">
    <property type="entry name" value="WD40"/>
    <property type="match status" value="7"/>
</dbReference>
<dbReference type="InterPro" id="IPR015943">
    <property type="entry name" value="WD40/YVTN_repeat-like_dom_sf"/>
</dbReference>
<dbReference type="InterPro" id="IPR001680">
    <property type="entry name" value="WD40_rpt"/>
</dbReference>
<dbReference type="OrthoDB" id="10251741at2759"/>
<dbReference type="GO" id="GO:0015934">
    <property type="term" value="C:large ribosomal subunit"/>
    <property type="evidence" value="ECO:0007669"/>
    <property type="project" value="InterPro"/>
</dbReference>
<dbReference type="FunCoup" id="A0A0C3HWS3">
    <property type="interactions" value="149"/>
</dbReference>
<comment type="similarity">
    <text evidence="1">Belongs to the bacterial ribosomal protein bL32 family.</text>
</comment>
<keyword evidence="3" id="KW-0677">Repeat</keyword>
<keyword evidence="5" id="KW-0687">Ribonucleoprotein</keyword>
<dbReference type="InterPro" id="IPR036322">
    <property type="entry name" value="WD40_repeat_dom_sf"/>
</dbReference>
<dbReference type="SUPFAM" id="SSF50978">
    <property type="entry name" value="WD40 repeat-like"/>
    <property type="match status" value="1"/>
</dbReference>
<dbReference type="PROSITE" id="PS00678">
    <property type="entry name" value="WD_REPEATS_1"/>
    <property type="match status" value="1"/>
</dbReference>
<dbReference type="STRING" id="913774.A0A0C3HWS3"/>
<keyword evidence="2 6" id="KW-0853">WD repeat</keyword>
<feature type="repeat" description="WD" evidence="6">
    <location>
        <begin position="217"/>
        <end position="249"/>
    </location>
</feature>
<dbReference type="HOGENOM" id="CLU_000288_57_11_1"/>
<dbReference type="InterPro" id="IPR002677">
    <property type="entry name" value="Ribosomal_bL32"/>
</dbReference>
<dbReference type="InterPro" id="IPR019775">
    <property type="entry name" value="WD40_repeat_CS"/>
</dbReference>
<dbReference type="AlphaFoldDB" id="A0A0C3HWS3"/>
<evidence type="ECO:0000313" key="7">
    <source>
        <dbReference type="EMBL" id="KIN06662.1"/>
    </source>
</evidence>
<proteinExistence type="inferred from homology"/>
<dbReference type="InParanoid" id="A0A0C3HWS3"/>
<dbReference type="PANTHER" id="PTHR44090">
    <property type="entry name" value="WD REPEAT-CONTAINING PROTEIN 61"/>
    <property type="match status" value="1"/>
</dbReference>
<dbReference type="InterPro" id="IPR051510">
    <property type="entry name" value="SKI8"/>
</dbReference>
<reference evidence="7 8" key="1">
    <citation type="submission" date="2014-04" db="EMBL/GenBank/DDBJ databases">
        <authorList>
            <consortium name="DOE Joint Genome Institute"/>
            <person name="Kuo A."/>
            <person name="Martino E."/>
            <person name="Perotto S."/>
            <person name="Kohler A."/>
            <person name="Nagy L.G."/>
            <person name="Floudas D."/>
            <person name="Copeland A."/>
            <person name="Barry K.W."/>
            <person name="Cichocki N."/>
            <person name="Veneault-Fourrey C."/>
            <person name="LaButti K."/>
            <person name="Lindquist E.A."/>
            <person name="Lipzen A."/>
            <person name="Lundell T."/>
            <person name="Morin E."/>
            <person name="Murat C."/>
            <person name="Sun H."/>
            <person name="Tunlid A."/>
            <person name="Henrissat B."/>
            <person name="Grigoriev I.V."/>
            <person name="Hibbett D.S."/>
            <person name="Martin F."/>
            <person name="Nordberg H.P."/>
            <person name="Cantor M.N."/>
            <person name="Hua S.X."/>
        </authorList>
    </citation>
    <scope>NUCLEOTIDE SEQUENCE [LARGE SCALE GENOMIC DNA]</scope>
    <source>
        <strain evidence="7 8">Zn</strain>
    </source>
</reference>
<dbReference type="GO" id="GO:0003735">
    <property type="term" value="F:structural constituent of ribosome"/>
    <property type="evidence" value="ECO:0007669"/>
    <property type="project" value="InterPro"/>
</dbReference>
<evidence type="ECO:0000256" key="1">
    <source>
        <dbReference type="ARBA" id="ARBA00008560"/>
    </source>
</evidence>
<evidence type="ECO:0000256" key="5">
    <source>
        <dbReference type="ARBA" id="ARBA00023274"/>
    </source>
</evidence>
<dbReference type="PROSITE" id="PS50294">
    <property type="entry name" value="WD_REPEATS_REGION"/>
    <property type="match status" value="1"/>
</dbReference>
<dbReference type="EMBL" id="KN832871">
    <property type="protein sequence ID" value="KIN06662.1"/>
    <property type="molecule type" value="Genomic_DNA"/>
</dbReference>
<reference evidence="8" key="2">
    <citation type="submission" date="2015-01" db="EMBL/GenBank/DDBJ databases">
        <title>Evolutionary Origins and Diversification of the Mycorrhizal Mutualists.</title>
        <authorList>
            <consortium name="DOE Joint Genome Institute"/>
            <consortium name="Mycorrhizal Genomics Consortium"/>
            <person name="Kohler A."/>
            <person name="Kuo A."/>
            <person name="Nagy L.G."/>
            <person name="Floudas D."/>
            <person name="Copeland A."/>
            <person name="Barry K.W."/>
            <person name="Cichocki N."/>
            <person name="Veneault-Fourrey C."/>
            <person name="LaButti K."/>
            <person name="Lindquist E.A."/>
            <person name="Lipzen A."/>
            <person name="Lundell T."/>
            <person name="Morin E."/>
            <person name="Murat C."/>
            <person name="Riley R."/>
            <person name="Ohm R."/>
            <person name="Sun H."/>
            <person name="Tunlid A."/>
            <person name="Henrissat B."/>
            <person name="Grigoriev I.V."/>
            <person name="Hibbett D.S."/>
            <person name="Martin F."/>
        </authorList>
    </citation>
    <scope>NUCLEOTIDE SEQUENCE [LARGE SCALE GENOMIC DNA]</scope>
    <source>
        <strain evidence="8">Zn</strain>
    </source>
</reference>
<name>A0A0C3HWS3_OIDMZ</name>
<keyword evidence="8" id="KW-1185">Reference proteome</keyword>
<keyword evidence="4" id="KW-0689">Ribosomal protein</keyword>
<dbReference type="GO" id="GO:0005634">
    <property type="term" value="C:nucleus"/>
    <property type="evidence" value="ECO:0007669"/>
    <property type="project" value="TreeGrafter"/>
</dbReference>
<evidence type="ECO:0000256" key="2">
    <source>
        <dbReference type="ARBA" id="ARBA00022574"/>
    </source>
</evidence>
<dbReference type="InterPro" id="IPR011332">
    <property type="entry name" value="Ribosomal_zn-bd"/>
</dbReference>
<dbReference type="HAMAP" id="MF_00340">
    <property type="entry name" value="Ribosomal_bL32"/>
    <property type="match status" value="1"/>
</dbReference>
<dbReference type="PROSITE" id="PS50082">
    <property type="entry name" value="WD_REPEATS_2"/>
    <property type="match status" value="2"/>
</dbReference>
<sequence length="417" mass="44603">MATSHVTARSILSVFLPQLSAPAALNASRFATIFSRQLSLPVLPLALVIPSAIQLNVPGIIKGLWESILRAVPKKKTSHMKKRHRQMAGKALKDVTALNKCSACGHVKRAHLLCPYCVKACAGDIFSIAVTPTQILAGAGSSAINVFSTISPDNPLVQSISGAHKIGCHHIVTSRDGRHAATVGFGGETITWALSESGEWTEEGKIVDNNKAGETWAIAMSADGQYLASTTYDGRINVWDLANGRKKINEFQTKGCFGMSIDLSRDGRFTASGHEDGGVYVFNNESGKMAYSLPSLLSTVRAVAFSPGCSLLAAAGDSRIITLFDVQHGEQVANLTGHSAWILSIDWSDTGEYLLSGAHDGKAKVWSIDRRACVATHSETENALWAVKWLPKTGKSETFATAGANRSISFYREATSS</sequence>
<dbReference type="NCBIfam" id="TIGR01031">
    <property type="entry name" value="rpmF_bact"/>
    <property type="match status" value="1"/>
</dbReference>
<gene>
    <name evidence="7" type="ORF">OIDMADRAFT_191088</name>
</gene>
<dbReference type="GO" id="GO:0006412">
    <property type="term" value="P:translation"/>
    <property type="evidence" value="ECO:0007669"/>
    <property type="project" value="InterPro"/>
</dbReference>
<dbReference type="Pfam" id="PF01783">
    <property type="entry name" value="Ribosomal_L32p"/>
    <property type="match status" value="1"/>
</dbReference>
<feature type="repeat" description="WD" evidence="6">
    <location>
        <begin position="335"/>
        <end position="376"/>
    </location>
</feature>
<evidence type="ECO:0000313" key="8">
    <source>
        <dbReference type="Proteomes" id="UP000054321"/>
    </source>
</evidence>
<evidence type="ECO:0000256" key="3">
    <source>
        <dbReference type="ARBA" id="ARBA00022737"/>
    </source>
</evidence>
<accession>A0A0C3HWS3</accession>